<dbReference type="AlphaFoldDB" id="A0A2T1LSA2"/>
<evidence type="ECO:0000313" key="12">
    <source>
        <dbReference type="Proteomes" id="UP000239001"/>
    </source>
</evidence>
<keyword evidence="3" id="KW-0808">Transferase</keyword>
<evidence type="ECO:0000313" key="11">
    <source>
        <dbReference type="EMBL" id="PSF32102.1"/>
    </source>
</evidence>
<dbReference type="PANTHER" id="PTHR33571">
    <property type="entry name" value="SSL8005 PROTEIN"/>
    <property type="match status" value="1"/>
</dbReference>
<keyword evidence="6" id="KW-0547">Nucleotide-binding</keyword>
<dbReference type="RefSeq" id="WP_106459048.1">
    <property type="nucleotide sequence ID" value="NZ_PXOH01000039.1"/>
</dbReference>
<dbReference type="Gene3D" id="3.30.460.10">
    <property type="entry name" value="Beta Polymerase, domain 2"/>
    <property type="match status" value="1"/>
</dbReference>
<gene>
    <name evidence="11" type="ORF">C7H19_21910</name>
</gene>
<keyword evidence="4" id="KW-0548">Nucleotidyltransferase</keyword>
<evidence type="ECO:0000256" key="4">
    <source>
        <dbReference type="ARBA" id="ARBA00022695"/>
    </source>
</evidence>
<comment type="caution">
    <text evidence="11">The sequence shown here is derived from an EMBL/GenBank/DDBJ whole genome shotgun (WGS) entry which is preliminary data.</text>
</comment>
<dbReference type="InterPro" id="IPR052038">
    <property type="entry name" value="Type-VII_TA_antitoxin"/>
</dbReference>
<dbReference type="Pfam" id="PF01909">
    <property type="entry name" value="NTP_transf_2"/>
    <property type="match status" value="1"/>
</dbReference>
<evidence type="ECO:0000256" key="6">
    <source>
        <dbReference type="ARBA" id="ARBA00022741"/>
    </source>
</evidence>
<dbReference type="GO" id="GO:0005524">
    <property type="term" value="F:ATP binding"/>
    <property type="evidence" value="ECO:0007669"/>
    <property type="project" value="UniProtKB-KW"/>
</dbReference>
<reference evidence="11 12" key="2">
    <citation type="submission" date="2018-03" db="EMBL/GenBank/DDBJ databases">
        <authorList>
            <person name="Keele B.F."/>
        </authorList>
    </citation>
    <scope>NUCLEOTIDE SEQUENCE [LARGE SCALE GENOMIC DNA]</scope>
    <source>
        <strain evidence="11 12">CCALA 016</strain>
    </source>
</reference>
<reference evidence="11 12" key="1">
    <citation type="submission" date="2018-03" db="EMBL/GenBank/DDBJ databases">
        <title>The ancient ancestry and fast evolution of plastids.</title>
        <authorList>
            <person name="Moore K.R."/>
            <person name="Magnabosco C."/>
            <person name="Momper L."/>
            <person name="Gold D.A."/>
            <person name="Bosak T."/>
            <person name="Fournier G.P."/>
        </authorList>
    </citation>
    <scope>NUCLEOTIDE SEQUENCE [LARGE SCALE GENOMIC DNA]</scope>
    <source>
        <strain evidence="11 12">CCALA 016</strain>
    </source>
</reference>
<evidence type="ECO:0000256" key="9">
    <source>
        <dbReference type="ARBA" id="ARBA00038276"/>
    </source>
</evidence>
<dbReference type="OrthoDB" id="428157at2"/>
<evidence type="ECO:0000256" key="5">
    <source>
        <dbReference type="ARBA" id="ARBA00022723"/>
    </source>
</evidence>
<name>A0A2T1LSA2_9CHRO</name>
<keyword evidence="5" id="KW-0479">Metal-binding</keyword>
<comment type="cofactor">
    <cofactor evidence="1">
        <name>Mg(2+)</name>
        <dbReference type="ChEBI" id="CHEBI:18420"/>
    </cofactor>
</comment>
<keyword evidence="12" id="KW-1185">Reference proteome</keyword>
<evidence type="ECO:0000256" key="1">
    <source>
        <dbReference type="ARBA" id="ARBA00001946"/>
    </source>
</evidence>
<evidence type="ECO:0000256" key="3">
    <source>
        <dbReference type="ARBA" id="ARBA00022679"/>
    </source>
</evidence>
<keyword evidence="7" id="KW-0067">ATP-binding</keyword>
<dbReference type="InterPro" id="IPR043519">
    <property type="entry name" value="NT_sf"/>
</dbReference>
<evidence type="ECO:0000259" key="10">
    <source>
        <dbReference type="Pfam" id="PF01909"/>
    </source>
</evidence>
<evidence type="ECO:0000256" key="2">
    <source>
        <dbReference type="ARBA" id="ARBA00022649"/>
    </source>
</evidence>
<accession>A0A2T1LSA2</accession>
<keyword evidence="8" id="KW-0460">Magnesium</keyword>
<dbReference type="InterPro" id="IPR002934">
    <property type="entry name" value="Polymerase_NTP_transf_dom"/>
</dbReference>
<dbReference type="EMBL" id="PXOH01000039">
    <property type="protein sequence ID" value="PSF32102.1"/>
    <property type="molecule type" value="Genomic_DNA"/>
</dbReference>
<evidence type="ECO:0000256" key="8">
    <source>
        <dbReference type="ARBA" id="ARBA00022842"/>
    </source>
</evidence>
<comment type="similarity">
    <text evidence="9">Belongs to the MntA antitoxin family.</text>
</comment>
<dbReference type="CDD" id="cd05403">
    <property type="entry name" value="NT_KNTase_like"/>
    <property type="match status" value="1"/>
</dbReference>
<keyword evidence="2" id="KW-1277">Toxin-antitoxin system</keyword>
<dbReference type="PANTHER" id="PTHR33571:SF12">
    <property type="entry name" value="BSL3053 PROTEIN"/>
    <property type="match status" value="1"/>
</dbReference>
<organism evidence="11 12">
    <name type="scientific">Aphanothece hegewaldii CCALA 016</name>
    <dbReference type="NCBI Taxonomy" id="2107694"/>
    <lineage>
        <taxon>Bacteria</taxon>
        <taxon>Bacillati</taxon>
        <taxon>Cyanobacteriota</taxon>
        <taxon>Cyanophyceae</taxon>
        <taxon>Oscillatoriophycideae</taxon>
        <taxon>Chroococcales</taxon>
        <taxon>Aphanothecaceae</taxon>
        <taxon>Aphanothece</taxon>
    </lineage>
</organism>
<dbReference type="Proteomes" id="UP000239001">
    <property type="component" value="Unassembled WGS sequence"/>
</dbReference>
<evidence type="ECO:0000256" key="7">
    <source>
        <dbReference type="ARBA" id="ARBA00022840"/>
    </source>
</evidence>
<protein>
    <submittedName>
        <fullName evidence="11">DNA polymerase subunit beta</fullName>
    </submittedName>
</protein>
<dbReference type="SUPFAM" id="SSF81301">
    <property type="entry name" value="Nucleotidyltransferase"/>
    <property type="match status" value="1"/>
</dbReference>
<dbReference type="GO" id="GO:0016779">
    <property type="term" value="F:nucleotidyltransferase activity"/>
    <property type="evidence" value="ECO:0007669"/>
    <property type="project" value="UniProtKB-KW"/>
</dbReference>
<dbReference type="GO" id="GO:0046872">
    <property type="term" value="F:metal ion binding"/>
    <property type="evidence" value="ECO:0007669"/>
    <property type="project" value="UniProtKB-KW"/>
</dbReference>
<sequence length="109" mass="12847">MLTVNIEQRLGVSQEAIANFCQRWHISEFALFGSILREDFRFNSDIDVLVTFAPEYKRGLTETIQMKDELEAMFNRDVDFVVKTALENSQNWLRRKNIIDSAKIIYVKR</sequence>
<proteinExistence type="inferred from homology"/>
<feature type="domain" description="Polymerase nucleotidyl transferase" evidence="10">
    <location>
        <begin position="18"/>
        <end position="104"/>
    </location>
</feature>